<organism evidence="1">
    <name type="scientific">marine metagenome</name>
    <dbReference type="NCBI Taxonomy" id="408172"/>
    <lineage>
        <taxon>unclassified sequences</taxon>
        <taxon>metagenomes</taxon>
        <taxon>ecological metagenomes</taxon>
    </lineage>
</organism>
<dbReference type="AlphaFoldDB" id="A0A381X4K4"/>
<evidence type="ECO:0008006" key="2">
    <source>
        <dbReference type="Google" id="ProtNLM"/>
    </source>
</evidence>
<name>A0A381X4K4_9ZZZZ</name>
<accession>A0A381X4K4</accession>
<proteinExistence type="predicted"/>
<evidence type="ECO:0000313" key="1">
    <source>
        <dbReference type="EMBL" id="SVA59570.1"/>
    </source>
</evidence>
<dbReference type="EMBL" id="UINC01013861">
    <property type="protein sequence ID" value="SVA59570.1"/>
    <property type="molecule type" value="Genomic_DNA"/>
</dbReference>
<dbReference type="SUPFAM" id="SSF51197">
    <property type="entry name" value="Clavaminate synthase-like"/>
    <property type="match status" value="1"/>
</dbReference>
<feature type="non-terminal residue" evidence="1">
    <location>
        <position position="1"/>
    </location>
</feature>
<sequence>FKGSYDSFKNFSLVMRFYVNQNFSSEIWRQRIYDGDIFLMTNMESGHQMGDFAETCIYETFGSEKPQTAHKSHSVAEFIEKASQLKSRFTNHKRCKELIRDFISELDENPKDYFFDVPRLRVITPYDYLHAGVSYQYRPHRDTWYGNPSCQIQTWMPIFPVEPDLTMPMYPSYFDQEIKNSSSDFDLKRWIEIERPGAATQTTTEKRKHPLPQEEIDPAAEVLVAGRRGDILILSGRHLHGSKPNRGDTVRFSIDFRIYSEYDLHNAKGPNRLDDQSTNKAYGLKDIFRASDFSRCKPIEHID</sequence>
<protein>
    <recommendedName>
        <fullName evidence="2">Fe2OG dioxygenase domain-containing protein</fullName>
    </recommendedName>
</protein>
<reference evidence="1" key="1">
    <citation type="submission" date="2018-05" db="EMBL/GenBank/DDBJ databases">
        <authorList>
            <person name="Lanie J.A."/>
            <person name="Ng W.-L."/>
            <person name="Kazmierczak K.M."/>
            <person name="Andrzejewski T.M."/>
            <person name="Davidsen T.M."/>
            <person name="Wayne K.J."/>
            <person name="Tettelin H."/>
            <person name="Glass J.I."/>
            <person name="Rusch D."/>
            <person name="Podicherti R."/>
            <person name="Tsui H.-C.T."/>
            <person name="Winkler M.E."/>
        </authorList>
    </citation>
    <scope>NUCLEOTIDE SEQUENCE</scope>
</reference>
<gene>
    <name evidence="1" type="ORF">METZ01_LOCUS112424</name>
</gene>
<dbReference type="Gene3D" id="2.60.120.620">
    <property type="entry name" value="q2cbj1_9rhob like domain"/>
    <property type="match status" value="1"/>
</dbReference>